<name>A0AAW0PEX3_9GOBI</name>
<evidence type="ECO:0000313" key="1">
    <source>
        <dbReference type="EMBL" id="KAK7925296.1"/>
    </source>
</evidence>
<proteinExistence type="predicted"/>
<comment type="caution">
    <text evidence="1">The sequence shown here is derived from an EMBL/GenBank/DDBJ whole genome shotgun (WGS) entry which is preliminary data.</text>
</comment>
<dbReference type="EMBL" id="JBBPFD010000005">
    <property type="protein sequence ID" value="KAK7925296.1"/>
    <property type="molecule type" value="Genomic_DNA"/>
</dbReference>
<gene>
    <name evidence="1" type="ORF">WMY93_007606</name>
</gene>
<protein>
    <submittedName>
        <fullName evidence="1">Uncharacterized protein</fullName>
    </submittedName>
</protein>
<reference evidence="2" key="1">
    <citation type="submission" date="2024-04" db="EMBL/GenBank/DDBJ databases">
        <title>Salinicola lusitanus LLJ914,a marine bacterium isolated from the Okinawa Trough.</title>
        <authorList>
            <person name="Li J."/>
        </authorList>
    </citation>
    <scope>NUCLEOTIDE SEQUENCE [LARGE SCALE GENOMIC DNA]</scope>
</reference>
<dbReference type="Proteomes" id="UP001460270">
    <property type="component" value="Unassembled WGS sequence"/>
</dbReference>
<sequence length="123" mass="13597">MRAEKTLKRTTVQGFVQKGLFHTAQGPPDIIRADFGDPGVKGQGAAPQKRKPKLAVLKQPTFTTGHKGCFTQPVRFFTSPAIARTARARVASFEAVAQTICTRERKRHSNCAFKPGLCENSRW</sequence>
<dbReference type="AlphaFoldDB" id="A0AAW0PEX3"/>
<evidence type="ECO:0000313" key="2">
    <source>
        <dbReference type="Proteomes" id="UP001460270"/>
    </source>
</evidence>
<keyword evidence="2" id="KW-1185">Reference proteome</keyword>
<organism evidence="1 2">
    <name type="scientific">Mugilogobius chulae</name>
    <name type="common">yellowstripe goby</name>
    <dbReference type="NCBI Taxonomy" id="88201"/>
    <lineage>
        <taxon>Eukaryota</taxon>
        <taxon>Metazoa</taxon>
        <taxon>Chordata</taxon>
        <taxon>Craniata</taxon>
        <taxon>Vertebrata</taxon>
        <taxon>Euteleostomi</taxon>
        <taxon>Actinopterygii</taxon>
        <taxon>Neopterygii</taxon>
        <taxon>Teleostei</taxon>
        <taxon>Neoteleostei</taxon>
        <taxon>Acanthomorphata</taxon>
        <taxon>Gobiaria</taxon>
        <taxon>Gobiiformes</taxon>
        <taxon>Gobioidei</taxon>
        <taxon>Gobiidae</taxon>
        <taxon>Gobionellinae</taxon>
        <taxon>Mugilogobius</taxon>
    </lineage>
</organism>
<accession>A0AAW0PEX3</accession>